<keyword evidence="1" id="KW-0812">Transmembrane</keyword>
<dbReference type="Proteomes" id="UP000807025">
    <property type="component" value="Unassembled WGS sequence"/>
</dbReference>
<gene>
    <name evidence="2" type="ORF">BDN71DRAFT_1514764</name>
</gene>
<keyword evidence="1" id="KW-1133">Transmembrane helix</keyword>
<comment type="caution">
    <text evidence="2">The sequence shown here is derived from an EMBL/GenBank/DDBJ whole genome shotgun (WGS) entry which is preliminary data.</text>
</comment>
<evidence type="ECO:0000313" key="2">
    <source>
        <dbReference type="EMBL" id="KAF9486662.1"/>
    </source>
</evidence>
<keyword evidence="3" id="KW-1185">Reference proteome</keyword>
<protein>
    <submittedName>
        <fullName evidence="2">Uncharacterized protein</fullName>
    </submittedName>
</protein>
<proteinExistence type="predicted"/>
<dbReference type="EMBL" id="MU155036">
    <property type="protein sequence ID" value="KAF9486662.1"/>
    <property type="molecule type" value="Genomic_DNA"/>
</dbReference>
<evidence type="ECO:0000256" key="1">
    <source>
        <dbReference type="SAM" id="Phobius"/>
    </source>
</evidence>
<evidence type="ECO:0000313" key="3">
    <source>
        <dbReference type="Proteomes" id="UP000807025"/>
    </source>
</evidence>
<keyword evidence="1" id="KW-0472">Membrane</keyword>
<reference evidence="2" key="1">
    <citation type="submission" date="2020-11" db="EMBL/GenBank/DDBJ databases">
        <authorList>
            <consortium name="DOE Joint Genome Institute"/>
            <person name="Ahrendt S."/>
            <person name="Riley R."/>
            <person name="Andreopoulos W."/>
            <person name="Labutti K."/>
            <person name="Pangilinan J."/>
            <person name="Ruiz-Duenas F.J."/>
            <person name="Barrasa J.M."/>
            <person name="Sanchez-Garcia M."/>
            <person name="Camarero S."/>
            <person name="Miyauchi S."/>
            <person name="Serrano A."/>
            <person name="Linde D."/>
            <person name="Babiker R."/>
            <person name="Drula E."/>
            <person name="Ayuso-Fernandez I."/>
            <person name="Pacheco R."/>
            <person name="Padilla G."/>
            <person name="Ferreira P."/>
            <person name="Barriuso J."/>
            <person name="Kellner H."/>
            <person name="Castanera R."/>
            <person name="Alfaro M."/>
            <person name="Ramirez L."/>
            <person name="Pisabarro A.G."/>
            <person name="Kuo A."/>
            <person name="Tritt A."/>
            <person name="Lipzen A."/>
            <person name="He G."/>
            <person name="Yan M."/>
            <person name="Ng V."/>
            <person name="Cullen D."/>
            <person name="Martin F."/>
            <person name="Rosso M.-N."/>
            <person name="Henrissat B."/>
            <person name="Hibbett D."/>
            <person name="Martinez A.T."/>
            <person name="Grigoriev I.V."/>
        </authorList>
    </citation>
    <scope>NUCLEOTIDE SEQUENCE</scope>
    <source>
        <strain evidence="2">ATCC 90797</strain>
    </source>
</reference>
<feature type="transmembrane region" description="Helical" evidence="1">
    <location>
        <begin position="27"/>
        <end position="46"/>
    </location>
</feature>
<name>A0A9P5ZFU4_PLEER</name>
<accession>A0A9P5ZFU4</accession>
<sequence>MSLPSFTHRRHPGVRVVSSSSVSSCSLLVRFVFPSLVGVPVIAFGLSSRS</sequence>
<dbReference type="AlphaFoldDB" id="A0A9P5ZFU4"/>
<organism evidence="2 3">
    <name type="scientific">Pleurotus eryngii</name>
    <name type="common">Boletus of the steppes</name>
    <dbReference type="NCBI Taxonomy" id="5323"/>
    <lineage>
        <taxon>Eukaryota</taxon>
        <taxon>Fungi</taxon>
        <taxon>Dikarya</taxon>
        <taxon>Basidiomycota</taxon>
        <taxon>Agaricomycotina</taxon>
        <taxon>Agaricomycetes</taxon>
        <taxon>Agaricomycetidae</taxon>
        <taxon>Agaricales</taxon>
        <taxon>Pleurotineae</taxon>
        <taxon>Pleurotaceae</taxon>
        <taxon>Pleurotus</taxon>
    </lineage>
</organism>